<dbReference type="RefSeq" id="WP_150353177.1">
    <property type="nucleotide sequence ID" value="NZ_RZNZ01000001.1"/>
</dbReference>
<sequence length="60" mass="6750">MSRFIALGDDLSPDDLSPPDIRSAHFAFGNVQNEQIQCGTTQFHPGKHPIRSFCHPKRTE</sequence>
<comment type="caution">
    <text evidence="2">The sequence shown here is derived from an EMBL/GenBank/DDBJ whole genome shotgun (WGS) entry which is preliminary data.</text>
</comment>
<dbReference type="AlphaFoldDB" id="A0A5J5E063"/>
<evidence type="ECO:0000313" key="3">
    <source>
        <dbReference type="Proteomes" id="UP000345527"/>
    </source>
</evidence>
<keyword evidence="4" id="KW-1185">Reference proteome</keyword>
<name>A0A5J5E063_9BIFI</name>
<accession>A0A5J5E063</accession>
<proteinExistence type="predicted"/>
<organism evidence="2 3">
    <name type="scientific">Bifidobacterium vespertilionis</name>
    <dbReference type="NCBI Taxonomy" id="2562524"/>
    <lineage>
        <taxon>Bacteria</taxon>
        <taxon>Bacillati</taxon>
        <taxon>Actinomycetota</taxon>
        <taxon>Actinomycetes</taxon>
        <taxon>Bifidobacteriales</taxon>
        <taxon>Bifidobacteriaceae</taxon>
        <taxon>Bifidobacterium</taxon>
    </lineage>
</organism>
<protein>
    <submittedName>
        <fullName evidence="2">Uncharacterized protein</fullName>
    </submittedName>
</protein>
<dbReference type="EMBL" id="RZNZ01000001">
    <property type="protein sequence ID" value="KAA8822495.1"/>
    <property type="molecule type" value="Genomic_DNA"/>
</dbReference>
<evidence type="ECO:0000313" key="4">
    <source>
        <dbReference type="Proteomes" id="UP000374630"/>
    </source>
</evidence>
<dbReference type="Proteomes" id="UP000345527">
    <property type="component" value="Unassembled WGS sequence"/>
</dbReference>
<evidence type="ECO:0000313" key="1">
    <source>
        <dbReference type="EMBL" id="KAA8822495.1"/>
    </source>
</evidence>
<reference evidence="3 4" key="1">
    <citation type="journal article" date="2019" name="Syst. Appl. Microbiol.">
        <title>Characterization of Bifidobacterium species in feaces of the Egyptian fruit bat: Description of B. vespertilionis sp. nov. and B. rousetti sp. nov.</title>
        <authorList>
            <person name="Modesto M."/>
            <person name="Satti M."/>
            <person name="Watanabe K."/>
            <person name="Puglisi E."/>
            <person name="Morelli L."/>
            <person name="Huang C.-H."/>
            <person name="Liou J.-S."/>
            <person name="Miyashita M."/>
            <person name="Tamura T."/>
            <person name="Saito S."/>
            <person name="Mori K."/>
            <person name="Huang L."/>
            <person name="Sciavilla P."/>
            <person name="Sandri C."/>
            <person name="Spiezio C."/>
            <person name="Vitali F."/>
            <person name="Cavalieri D."/>
            <person name="Perpetuini G."/>
            <person name="Tofalo R."/>
            <person name="Bonetti A."/>
            <person name="Arita M."/>
            <person name="Mattarelli P."/>
        </authorList>
    </citation>
    <scope>NUCLEOTIDE SEQUENCE [LARGE SCALE GENOMIC DNA]</scope>
    <source>
        <strain evidence="1 4">RST16</strain>
        <strain evidence="2 3">RST8</strain>
    </source>
</reference>
<dbReference type="Proteomes" id="UP000374630">
    <property type="component" value="Unassembled WGS sequence"/>
</dbReference>
<gene>
    <name evidence="2" type="ORF">EM848_01115</name>
    <name evidence="1" type="ORF">EMO90_00410</name>
</gene>
<dbReference type="EMBL" id="RZOA01000002">
    <property type="protein sequence ID" value="KAA8824443.1"/>
    <property type="molecule type" value="Genomic_DNA"/>
</dbReference>
<evidence type="ECO:0000313" key="2">
    <source>
        <dbReference type="EMBL" id="KAA8824443.1"/>
    </source>
</evidence>